<evidence type="ECO:0000256" key="2">
    <source>
        <dbReference type="ARBA" id="ARBA00022747"/>
    </source>
</evidence>
<dbReference type="SUPFAM" id="SSF116734">
    <property type="entry name" value="DNA methylase specificity domain"/>
    <property type="match status" value="2"/>
</dbReference>
<evidence type="ECO:0000256" key="3">
    <source>
        <dbReference type="ARBA" id="ARBA00023125"/>
    </source>
</evidence>
<keyword evidence="7" id="KW-1185">Reference proteome</keyword>
<dbReference type="AlphaFoldDB" id="A0A7D5M4M3"/>
<dbReference type="Pfam" id="PF01420">
    <property type="entry name" value="Methylase_S"/>
    <property type="match status" value="2"/>
</dbReference>
<evidence type="ECO:0000259" key="5">
    <source>
        <dbReference type="Pfam" id="PF01420"/>
    </source>
</evidence>
<dbReference type="GO" id="GO:0009307">
    <property type="term" value="P:DNA restriction-modification system"/>
    <property type="evidence" value="ECO:0007669"/>
    <property type="project" value="UniProtKB-KW"/>
</dbReference>
<gene>
    <name evidence="6" type="ORF">C5F49_01945</name>
</gene>
<feature type="coiled-coil region" evidence="4">
    <location>
        <begin position="144"/>
        <end position="174"/>
    </location>
</feature>
<protein>
    <recommendedName>
        <fullName evidence="5">Type I restriction modification DNA specificity domain-containing protein</fullName>
    </recommendedName>
</protein>
<dbReference type="Proteomes" id="UP000509441">
    <property type="component" value="Chromosome"/>
</dbReference>
<keyword evidence="3" id="KW-0238">DNA-binding</keyword>
<evidence type="ECO:0000313" key="6">
    <source>
        <dbReference type="EMBL" id="QLH04208.1"/>
    </source>
</evidence>
<evidence type="ECO:0000313" key="7">
    <source>
        <dbReference type="Proteomes" id="UP000509441"/>
    </source>
</evidence>
<sequence length="361" mass="41915">MTKIIQLTDTKYFRYDQGVRVTDKDEREKKGNIPIYSANVFKPRYFLKESNLKNFDYPSVLYGIDSYFDLNFIPAKQIFGNTDHCGRIEILDDAIFPEYLIHQLEIKKSELGFGRTLRANLGNMGTITIEIPEKEDGTFDIDKQKELSKKYVFLKKMKENLESERKELDEISIEIPTDGKTISKTISEIYEFEKTQSKMTKELCNSHKGTIPVYGCSYSETEVLGHIKKDVKNVKYFKDALTWNRNGSVGKFFVRKGVFCTNEDHRVLKLKRGYGKKIHAPFMKYLLENEVKKLGFTFTQKLGATNLETISINIPVDKSGKFDIKKQKELAKQYNKIYEIKNKMIQEIDDICSITVHLSSE</sequence>
<name>A0A7D5M4M3_9ARCH</name>
<reference evidence="6 7" key="1">
    <citation type="submission" date="2018-02" db="EMBL/GenBank/DDBJ databases">
        <title>Complete genome of Nitrosopumilus oxyclinae HCE1.</title>
        <authorList>
            <person name="Qin W."/>
            <person name="Zheng Y."/>
            <person name="Stahl D.A."/>
        </authorList>
    </citation>
    <scope>NUCLEOTIDE SEQUENCE [LARGE SCALE GENOMIC DNA]</scope>
    <source>
        <strain evidence="6 7">HCE1</strain>
    </source>
</reference>
<accession>A0A7D5M4M3</accession>
<proteinExistence type="inferred from homology"/>
<feature type="domain" description="Type I restriction modification DNA specificity" evidence="5">
    <location>
        <begin position="20"/>
        <end position="162"/>
    </location>
</feature>
<dbReference type="Gene3D" id="3.90.220.20">
    <property type="entry name" value="DNA methylase specificity domains"/>
    <property type="match status" value="1"/>
</dbReference>
<dbReference type="EMBL" id="CP026994">
    <property type="protein sequence ID" value="QLH04208.1"/>
    <property type="molecule type" value="Genomic_DNA"/>
</dbReference>
<dbReference type="RefSeq" id="WP_179363089.1">
    <property type="nucleotide sequence ID" value="NZ_CP026994.1"/>
</dbReference>
<dbReference type="KEGG" id="nox:C5F49_01945"/>
<organism evidence="6 7">
    <name type="scientific">Nitrosopumilus oxyclinae</name>
    <dbReference type="NCBI Taxonomy" id="1959104"/>
    <lineage>
        <taxon>Archaea</taxon>
        <taxon>Nitrososphaerota</taxon>
        <taxon>Nitrososphaeria</taxon>
        <taxon>Nitrosopumilales</taxon>
        <taxon>Nitrosopumilaceae</taxon>
        <taxon>Nitrosopumilus</taxon>
    </lineage>
</organism>
<keyword evidence="4" id="KW-0175">Coiled coil</keyword>
<comment type="similarity">
    <text evidence="1">Belongs to the type-I restriction system S methylase family.</text>
</comment>
<dbReference type="InterPro" id="IPR000055">
    <property type="entry name" value="Restrct_endonuc_typeI_TRD"/>
</dbReference>
<evidence type="ECO:0000256" key="4">
    <source>
        <dbReference type="SAM" id="Coils"/>
    </source>
</evidence>
<keyword evidence="2" id="KW-0680">Restriction system</keyword>
<feature type="domain" description="Type I restriction modification DNA specificity" evidence="5">
    <location>
        <begin position="184"/>
        <end position="346"/>
    </location>
</feature>
<evidence type="ECO:0000256" key="1">
    <source>
        <dbReference type="ARBA" id="ARBA00010923"/>
    </source>
</evidence>
<dbReference type="InterPro" id="IPR044946">
    <property type="entry name" value="Restrct_endonuc_typeI_TRD_sf"/>
</dbReference>
<dbReference type="GeneID" id="56060674"/>
<dbReference type="GO" id="GO:0003677">
    <property type="term" value="F:DNA binding"/>
    <property type="evidence" value="ECO:0007669"/>
    <property type="project" value="UniProtKB-KW"/>
</dbReference>